<evidence type="ECO:0000256" key="5">
    <source>
        <dbReference type="ARBA" id="ARBA00022771"/>
    </source>
</evidence>
<evidence type="ECO:0000313" key="10">
    <source>
        <dbReference type="EMBL" id="GMH15358.1"/>
    </source>
</evidence>
<name>A0AAD3XS99_NEPGR</name>
<dbReference type="FunFam" id="3.30.40.10:FF:000022">
    <property type="entry name" value="E3 ubiquitin-protein ligase RING1-like"/>
    <property type="match status" value="1"/>
</dbReference>
<dbReference type="InterPro" id="IPR001841">
    <property type="entry name" value="Znf_RING"/>
</dbReference>
<evidence type="ECO:0000256" key="7">
    <source>
        <dbReference type="ARBA" id="ARBA00022833"/>
    </source>
</evidence>
<evidence type="ECO:0000256" key="2">
    <source>
        <dbReference type="ARBA" id="ARBA00012483"/>
    </source>
</evidence>
<evidence type="ECO:0000256" key="8">
    <source>
        <dbReference type="PROSITE-ProRule" id="PRU00175"/>
    </source>
</evidence>
<dbReference type="CDD" id="cd16667">
    <property type="entry name" value="RING-H2_RNF126-like"/>
    <property type="match status" value="1"/>
</dbReference>
<organism evidence="10 11">
    <name type="scientific">Nepenthes gracilis</name>
    <name type="common">Slender pitcher plant</name>
    <dbReference type="NCBI Taxonomy" id="150966"/>
    <lineage>
        <taxon>Eukaryota</taxon>
        <taxon>Viridiplantae</taxon>
        <taxon>Streptophyta</taxon>
        <taxon>Embryophyta</taxon>
        <taxon>Tracheophyta</taxon>
        <taxon>Spermatophyta</taxon>
        <taxon>Magnoliopsida</taxon>
        <taxon>eudicotyledons</taxon>
        <taxon>Gunneridae</taxon>
        <taxon>Pentapetalae</taxon>
        <taxon>Caryophyllales</taxon>
        <taxon>Nepenthaceae</taxon>
        <taxon>Nepenthes</taxon>
    </lineage>
</organism>
<keyword evidence="11" id="KW-1185">Reference proteome</keyword>
<evidence type="ECO:0000256" key="4">
    <source>
        <dbReference type="ARBA" id="ARBA00022723"/>
    </source>
</evidence>
<reference evidence="10" key="1">
    <citation type="submission" date="2023-05" db="EMBL/GenBank/DDBJ databases">
        <title>Nepenthes gracilis genome sequencing.</title>
        <authorList>
            <person name="Fukushima K."/>
        </authorList>
    </citation>
    <scope>NUCLEOTIDE SEQUENCE</scope>
    <source>
        <strain evidence="10">SING2019-196</strain>
    </source>
</reference>
<evidence type="ECO:0000313" key="11">
    <source>
        <dbReference type="Proteomes" id="UP001279734"/>
    </source>
</evidence>
<dbReference type="PANTHER" id="PTHR15710">
    <property type="entry name" value="E3 UBIQUITIN-PROTEIN LIGASE PRAJA"/>
    <property type="match status" value="1"/>
</dbReference>
<keyword evidence="3" id="KW-0808">Transferase</keyword>
<evidence type="ECO:0000259" key="9">
    <source>
        <dbReference type="PROSITE" id="PS50089"/>
    </source>
</evidence>
<dbReference type="SMART" id="SM00184">
    <property type="entry name" value="RING"/>
    <property type="match status" value="1"/>
</dbReference>
<dbReference type="PANTHER" id="PTHR15710:SF217">
    <property type="entry name" value="E3 UBIQUITIN-PROTEIN LIGASE RDUF2"/>
    <property type="match status" value="1"/>
</dbReference>
<accession>A0AAD3XS99</accession>
<dbReference type="InterPro" id="IPR010543">
    <property type="entry name" value="DUF1117"/>
</dbReference>
<protein>
    <recommendedName>
        <fullName evidence="2">RING-type E3 ubiquitin transferase</fullName>
        <ecNumber evidence="2">2.3.2.27</ecNumber>
    </recommendedName>
</protein>
<dbReference type="GO" id="GO:0008270">
    <property type="term" value="F:zinc ion binding"/>
    <property type="evidence" value="ECO:0007669"/>
    <property type="project" value="UniProtKB-KW"/>
</dbReference>
<feature type="domain" description="RING-type" evidence="9">
    <location>
        <begin position="184"/>
        <end position="225"/>
    </location>
</feature>
<dbReference type="AlphaFoldDB" id="A0AAD3XS99"/>
<keyword evidence="5 8" id="KW-0863">Zinc-finger</keyword>
<evidence type="ECO:0000256" key="3">
    <source>
        <dbReference type="ARBA" id="ARBA00022679"/>
    </source>
</evidence>
<dbReference type="Proteomes" id="UP001279734">
    <property type="component" value="Unassembled WGS sequence"/>
</dbReference>
<dbReference type="SUPFAM" id="SSF57850">
    <property type="entry name" value="RING/U-box"/>
    <property type="match status" value="1"/>
</dbReference>
<dbReference type="GO" id="GO:0005737">
    <property type="term" value="C:cytoplasm"/>
    <property type="evidence" value="ECO:0007669"/>
    <property type="project" value="TreeGrafter"/>
</dbReference>
<dbReference type="GO" id="GO:0061630">
    <property type="term" value="F:ubiquitin protein ligase activity"/>
    <property type="evidence" value="ECO:0007669"/>
    <property type="project" value="UniProtKB-EC"/>
</dbReference>
<evidence type="ECO:0000256" key="1">
    <source>
        <dbReference type="ARBA" id="ARBA00000900"/>
    </source>
</evidence>
<evidence type="ECO:0000256" key="6">
    <source>
        <dbReference type="ARBA" id="ARBA00022786"/>
    </source>
</evidence>
<dbReference type="PROSITE" id="PS50089">
    <property type="entry name" value="ZF_RING_2"/>
    <property type="match status" value="1"/>
</dbReference>
<keyword evidence="4" id="KW-0479">Metal-binding</keyword>
<dbReference type="Pfam" id="PF06547">
    <property type="entry name" value="DUF1117"/>
    <property type="match status" value="1"/>
</dbReference>
<keyword evidence="7" id="KW-0862">Zinc</keyword>
<dbReference type="InterPro" id="IPR039525">
    <property type="entry name" value="RNF126-like_zinc-ribbon"/>
</dbReference>
<dbReference type="Pfam" id="PF14369">
    <property type="entry name" value="Zn_ribbon_19"/>
    <property type="match status" value="1"/>
</dbReference>
<keyword evidence="6" id="KW-0833">Ubl conjugation pathway</keyword>
<dbReference type="EMBL" id="BSYO01000015">
    <property type="protein sequence ID" value="GMH15358.1"/>
    <property type="molecule type" value="Genomic_DNA"/>
</dbReference>
<comment type="catalytic activity">
    <reaction evidence="1">
        <text>S-ubiquitinyl-[E2 ubiquitin-conjugating enzyme]-L-cysteine + [acceptor protein]-L-lysine = [E2 ubiquitin-conjugating enzyme]-L-cysteine + N(6)-ubiquitinyl-[acceptor protein]-L-lysine.</text>
        <dbReference type="EC" id="2.3.2.27"/>
    </reaction>
</comment>
<dbReference type="EC" id="2.3.2.27" evidence="2"/>
<proteinExistence type="predicted"/>
<dbReference type="InterPro" id="IPR013083">
    <property type="entry name" value="Znf_RING/FYVE/PHD"/>
</dbReference>
<sequence>MSSSWLSCYWCYRCNRFVRLYSTESIVCPYCFSGFVEAIDYGSQNFISESLHRWFPAAVTNMFGNSHRNSGPRLHRSRTGSDWSLFNPVIVLPGSSVGGGRDGRCRSGYELYYDDGDGSGLRPLPGNVMEILLGSAFGMVLDRLEQIEINGFDRTESPPASKAAIESIPTIKIKKAHTNTELHCAVCKEAFKLGSRARKMPCKHIFHSECIQPWLSLRNSCPVCRHELPAVSRRRPDLSWGLNGQATVENEEEPVGLTIWRLPTGGFAVGRFSGSMRAADMNGGLNNQRGGLPGAQGGRSWRNGFFRWALRHIFPCFGWGTDQSSHSTSFSYSLNDPIVHTISGSHSNFNFVPRRPSAIYADNQKSRR</sequence>
<comment type="caution">
    <text evidence="10">The sequence shown here is derived from an EMBL/GenBank/DDBJ whole genome shotgun (WGS) entry which is preliminary data.</text>
</comment>
<dbReference type="GO" id="GO:0016567">
    <property type="term" value="P:protein ubiquitination"/>
    <property type="evidence" value="ECO:0007669"/>
    <property type="project" value="TreeGrafter"/>
</dbReference>
<dbReference type="Pfam" id="PF13639">
    <property type="entry name" value="zf-RING_2"/>
    <property type="match status" value="1"/>
</dbReference>
<dbReference type="Gene3D" id="3.30.40.10">
    <property type="entry name" value="Zinc/RING finger domain, C3HC4 (zinc finger)"/>
    <property type="match status" value="1"/>
</dbReference>
<gene>
    <name evidence="10" type="ORF">Nepgr_017199</name>
</gene>